<organism evidence="10 11">
    <name type="scientific">Vescimonas fastidiosa</name>
    <dbReference type="NCBI Taxonomy" id="2714353"/>
    <lineage>
        <taxon>Bacteria</taxon>
        <taxon>Bacillati</taxon>
        <taxon>Bacillota</taxon>
        <taxon>Clostridia</taxon>
        <taxon>Eubacteriales</taxon>
        <taxon>Oscillospiraceae</taxon>
        <taxon>Vescimonas</taxon>
    </lineage>
</organism>
<evidence type="ECO:0000256" key="7">
    <source>
        <dbReference type="HAMAP-Rule" id="MF_00484"/>
    </source>
</evidence>
<accession>A0A810PYZ2</accession>
<evidence type="ECO:0000256" key="5">
    <source>
        <dbReference type="ARBA" id="ARBA00022679"/>
    </source>
</evidence>
<feature type="binding site" evidence="7">
    <location>
        <position position="15"/>
    </location>
    <ligand>
        <name>ADP-alpha-D-glucose</name>
        <dbReference type="ChEBI" id="CHEBI:57498"/>
    </ligand>
</feature>
<dbReference type="HAMAP" id="MF_00484">
    <property type="entry name" value="Glycogen_synth"/>
    <property type="match status" value="1"/>
</dbReference>
<keyword evidence="5 7" id="KW-0808">Transferase</keyword>
<evidence type="ECO:0000256" key="2">
    <source>
        <dbReference type="ARBA" id="ARBA00002764"/>
    </source>
</evidence>
<dbReference type="PANTHER" id="PTHR45825:SF11">
    <property type="entry name" value="ALPHA AMYLASE DOMAIN-CONTAINING PROTEIN"/>
    <property type="match status" value="1"/>
</dbReference>
<feature type="domain" description="Glycosyl transferase family 1" evidence="8">
    <location>
        <begin position="291"/>
        <end position="436"/>
    </location>
</feature>
<comment type="catalytic activity">
    <reaction evidence="1 7">
        <text>[(1-&gt;4)-alpha-D-glucosyl](n) + ADP-alpha-D-glucose = [(1-&gt;4)-alpha-D-glucosyl](n+1) + ADP + H(+)</text>
        <dbReference type="Rhea" id="RHEA:18189"/>
        <dbReference type="Rhea" id="RHEA-COMP:9584"/>
        <dbReference type="Rhea" id="RHEA-COMP:9587"/>
        <dbReference type="ChEBI" id="CHEBI:15378"/>
        <dbReference type="ChEBI" id="CHEBI:15444"/>
        <dbReference type="ChEBI" id="CHEBI:57498"/>
        <dbReference type="ChEBI" id="CHEBI:456216"/>
        <dbReference type="EC" id="2.4.1.21"/>
    </reaction>
</comment>
<keyword evidence="6 7" id="KW-0320">Glycogen biosynthesis</keyword>
<feature type="domain" description="Starch synthase catalytic" evidence="9">
    <location>
        <begin position="2"/>
        <end position="236"/>
    </location>
</feature>
<gene>
    <name evidence="7 10" type="primary">glgA</name>
    <name evidence="10" type="ORF">MM35RIKEN_10980</name>
</gene>
<dbReference type="NCBIfam" id="NF001898">
    <property type="entry name" value="PRK00654.1-1"/>
    <property type="match status" value="1"/>
</dbReference>
<comment type="function">
    <text evidence="2 7">Synthesizes alpha-1,4-glucan chains using ADP-glucose.</text>
</comment>
<dbReference type="InterPro" id="IPR011835">
    <property type="entry name" value="GS/SS"/>
</dbReference>
<dbReference type="Pfam" id="PF00534">
    <property type="entry name" value="Glycos_transf_1"/>
    <property type="match status" value="1"/>
</dbReference>
<evidence type="ECO:0000259" key="8">
    <source>
        <dbReference type="Pfam" id="PF00534"/>
    </source>
</evidence>
<protein>
    <recommendedName>
        <fullName evidence="7">Glycogen synthase</fullName>
        <ecNumber evidence="7">2.4.1.21</ecNumber>
    </recommendedName>
    <alternativeName>
        <fullName evidence="7">Starch [bacterial glycogen] synthase</fullName>
    </alternativeName>
</protein>
<dbReference type="KEGG" id="vfa:MM35RIKEN_10980"/>
<dbReference type="CDD" id="cd03791">
    <property type="entry name" value="GT5_Glycogen_synthase_DULL1-like"/>
    <property type="match status" value="1"/>
</dbReference>
<evidence type="ECO:0000313" key="11">
    <source>
        <dbReference type="Proteomes" id="UP000681343"/>
    </source>
</evidence>
<dbReference type="SUPFAM" id="SSF53756">
    <property type="entry name" value="UDP-Glycosyltransferase/glycogen phosphorylase"/>
    <property type="match status" value="1"/>
</dbReference>
<dbReference type="RefSeq" id="WP_212819967.1">
    <property type="nucleotide sequence ID" value="NZ_AP023415.1"/>
</dbReference>
<dbReference type="AlphaFoldDB" id="A0A810PYZ2"/>
<comment type="similarity">
    <text evidence="3 7">Belongs to the glycosyltransferase 1 family. Bacterial/plant glycogen synthase subfamily.</text>
</comment>
<dbReference type="GO" id="GO:0005978">
    <property type="term" value="P:glycogen biosynthetic process"/>
    <property type="evidence" value="ECO:0007669"/>
    <property type="project" value="UniProtKB-UniRule"/>
</dbReference>
<evidence type="ECO:0000256" key="1">
    <source>
        <dbReference type="ARBA" id="ARBA00001478"/>
    </source>
</evidence>
<dbReference type="UniPathway" id="UPA00164"/>
<dbReference type="PANTHER" id="PTHR45825">
    <property type="entry name" value="GRANULE-BOUND STARCH SYNTHASE 1, CHLOROPLASTIC/AMYLOPLASTIC"/>
    <property type="match status" value="1"/>
</dbReference>
<dbReference type="Proteomes" id="UP000681343">
    <property type="component" value="Chromosome"/>
</dbReference>
<evidence type="ECO:0000313" key="10">
    <source>
        <dbReference type="EMBL" id="BCK78906.1"/>
    </source>
</evidence>
<dbReference type="GO" id="GO:0009011">
    <property type="term" value="F:alpha-1,4-glucan glucosyltransferase (ADP-glucose donor) activity"/>
    <property type="evidence" value="ECO:0007669"/>
    <property type="project" value="UniProtKB-UniRule"/>
</dbReference>
<sequence>MNILYVTGEAAPFCKTGGLADVSGSLPVALAKRGHRVAVILPLYNTIAAQWRQQMTFRKHIYVDLSWRHEYCGLFSLDYQGVTWYFVDNEHYFARGRLYGEGDDGERFGFFSRAVMDLLPLLDRVPDVIHCNDWQTALVPIYRQDLAGRWDALRSIRTVFTIHNVEYQGKFGPETVEDLFGLDRGWYEDGTLQMDGCVNLMKGAMLCADAVTTVSPTYARQLHQSAYAEGMESVVQRCGEKFTGIVNGIDTAVFDPATDPELTAHFSAQRLRGKADCKKALQKELGLQVQSDVPLLSVVSRLVGHKGIDLICESLDVVMQTGCQLVILGSGDGQYEDFFRYAENRYKGRLCAYIGYNEALAHRIYAGSDLFLMPSRSEPCGLSQMIAMRYGAVPIVRQTGGLADTVRSCQLGQEDGNGFVFADYSAFDMQYVISQAVNLYRTDIHRFRQVQKRGMTDDFSWDASAGAYESLYQHITGQTRSTK</sequence>
<dbReference type="EC" id="2.4.1.21" evidence="7"/>
<reference evidence="10" key="1">
    <citation type="submission" date="2020-09" db="EMBL/GenBank/DDBJ databases">
        <title>New species isolated from human feces.</title>
        <authorList>
            <person name="Kitahara M."/>
            <person name="Shigeno Y."/>
            <person name="Shime M."/>
            <person name="Matsumoto Y."/>
            <person name="Nakamura S."/>
            <person name="Motooka D."/>
            <person name="Fukuoka S."/>
            <person name="Nishikawa H."/>
            <person name="Benno Y."/>
        </authorList>
    </citation>
    <scope>NUCLEOTIDE SEQUENCE</scope>
    <source>
        <strain evidence="10">MM35</strain>
    </source>
</reference>
<dbReference type="InterPro" id="IPR001296">
    <property type="entry name" value="Glyco_trans_1"/>
</dbReference>
<name>A0A810PYZ2_9FIRM</name>
<comment type="pathway">
    <text evidence="7">Glycan biosynthesis; glycogen biosynthesis.</text>
</comment>
<evidence type="ECO:0000256" key="3">
    <source>
        <dbReference type="ARBA" id="ARBA00010281"/>
    </source>
</evidence>
<evidence type="ECO:0000256" key="4">
    <source>
        <dbReference type="ARBA" id="ARBA00022676"/>
    </source>
</evidence>
<dbReference type="NCBIfam" id="TIGR02095">
    <property type="entry name" value="glgA"/>
    <property type="match status" value="1"/>
</dbReference>
<dbReference type="GO" id="GO:0004373">
    <property type="term" value="F:alpha-1,4-glucan glucosyltransferase (UDP-glucose donor) activity"/>
    <property type="evidence" value="ECO:0007669"/>
    <property type="project" value="InterPro"/>
</dbReference>
<dbReference type="Pfam" id="PF08323">
    <property type="entry name" value="Glyco_transf_5"/>
    <property type="match status" value="1"/>
</dbReference>
<evidence type="ECO:0000259" key="9">
    <source>
        <dbReference type="Pfam" id="PF08323"/>
    </source>
</evidence>
<dbReference type="InterPro" id="IPR013534">
    <property type="entry name" value="Starch_synth_cat_dom"/>
</dbReference>
<proteinExistence type="inferred from homology"/>
<dbReference type="EMBL" id="AP023415">
    <property type="protein sequence ID" value="BCK78906.1"/>
    <property type="molecule type" value="Genomic_DNA"/>
</dbReference>
<keyword evidence="4 7" id="KW-0328">Glycosyltransferase</keyword>
<dbReference type="Gene3D" id="3.40.50.2000">
    <property type="entry name" value="Glycogen Phosphorylase B"/>
    <property type="match status" value="2"/>
</dbReference>
<keyword evidence="11" id="KW-1185">Reference proteome</keyword>
<evidence type="ECO:0000256" key="6">
    <source>
        <dbReference type="ARBA" id="ARBA00023056"/>
    </source>
</evidence>